<proteinExistence type="inferred from homology"/>
<dbReference type="Proteomes" id="UP000595618">
    <property type="component" value="Chromosome"/>
</dbReference>
<dbReference type="CDD" id="cd00515">
    <property type="entry name" value="HAM1"/>
    <property type="match status" value="1"/>
</dbReference>
<dbReference type="PANTHER" id="PTHR11067:SF9">
    <property type="entry name" value="INOSINE TRIPHOSPHATE PYROPHOSPHATASE"/>
    <property type="match status" value="1"/>
</dbReference>
<dbReference type="GO" id="GO:0009143">
    <property type="term" value="P:nucleoside triphosphate catabolic process"/>
    <property type="evidence" value="ECO:0007669"/>
    <property type="project" value="InterPro"/>
</dbReference>
<evidence type="ECO:0000313" key="3">
    <source>
        <dbReference type="EMBL" id="QQG45208.1"/>
    </source>
</evidence>
<dbReference type="PANTHER" id="PTHR11067">
    <property type="entry name" value="INOSINE TRIPHOSPHATE PYROPHOSPHATASE/HAM1 PROTEIN"/>
    <property type="match status" value="1"/>
</dbReference>
<dbReference type="EMBL" id="CP066690">
    <property type="protein sequence ID" value="QQG45208.1"/>
    <property type="molecule type" value="Genomic_DNA"/>
</dbReference>
<name>A0A7T5RJF0_9BACT</name>
<evidence type="ECO:0000313" key="4">
    <source>
        <dbReference type="Proteomes" id="UP000595618"/>
    </source>
</evidence>
<accession>A0A7T5RJF0</accession>
<organism evidence="3 4">
    <name type="scientific">Candidatus Sungiibacteriota bacterium</name>
    <dbReference type="NCBI Taxonomy" id="2750080"/>
    <lineage>
        <taxon>Bacteria</taxon>
        <taxon>Candidatus Sungiibacteriota</taxon>
    </lineage>
</organism>
<comment type="similarity">
    <text evidence="1">Belongs to the HAM1 NTPase family.</text>
</comment>
<dbReference type="GO" id="GO:0047429">
    <property type="term" value="F:nucleoside triphosphate diphosphatase activity"/>
    <property type="evidence" value="ECO:0007669"/>
    <property type="project" value="InterPro"/>
</dbReference>
<gene>
    <name evidence="3" type="ORF">HYW89_04395</name>
</gene>
<dbReference type="GO" id="GO:0005829">
    <property type="term" value="C:cytosol"/>
    <property type="evidence" value="ECO:0007669"/>
    <property type="project" value="TreeGrafter"/>
</dbReference>
<dbReference type="SUPFAM" id="SSF52972">
    <property type="entry name" value="ITPase-like"/>
    <property type="match status" value="1"/>
</dbReference>
<dbReference type="Gene3D" id="3.90.950.10">
    <property type="match status" value="1"/>
</dbReference>
<protein>
    <submittedName>
        <fullName evidence="3">Non-canonical purine NTP pyrophosphatase</fullName>
    </submittedName>
</protein>
<evidence type="ECO:0000256" key="1">
    <source>
        <dbReference type="ARBA" id="ARBA00008023"/>
    </source>
</evidence>
<dbReference type="InterPro" id="IPR002637">
    <property type="entry name" value="RdgB/HAM1"/>
</dbReference>
<sequence>MRIVVATTNPAKFKEAKEVLQGEDLEILSLGDFPNINPVEESGDTFEENAVLKAKGYFLQTQISCIADDGGLEVEYLGGAPGVHSKRWLGYEATDWELAQAILKKLEGVSWEQRKARLGGFISFFDGKNLLTREDWIDGYIMDELKEEICPGFPYRPLLYIPQFRKTYAELTEEEHNKVNFRRKNLRALKSKILELL</sequence>
<reference evidence="3 4" key="1">
    <citation type="submission" date="2020-07" db="EMBL/GenBank/DDBJ databases">
        <title>Huge and variable diversity of episymbiotic CPR bacteria and DPANN archaea in groundwater ecosystems.</title>
        <authorList>
            <person name="He C.Y."/>
            <person name="Keren R."/>
            <person name="Whittaker M."/>
            <person name="Farag I.F."/>
            <person name="Doudna J."/>
            <person name="Cate J.H.D."/>
            <person name="Banfield J.F."/>
        </authorList>
    </citation>
    <scope>NUCLEOTIDE SEQUENCE [LARGE SCALE GENOMIC DNA]</scope>
    <source>
        <strain evidence="3">NC_groundwater_541_Ag_S-0.1um_46_50</strain>
    </source>
</reference>
<dbReference type="InterPro" id="IPR029001">
    <property type="entry name" value="ITPase-like_fam"/>
</dbReference>
<dbReference type="AlphaFoldDB" id="A0A7T5RJF0"/>
<keyword evidence="2" id="KW-0378">Hydrolase</keyword>
<evidence type="ECO:0000256" key="2">
    <source>
        <dbReference type="ARBA" id="ARBA00022801"/>
    </source>
</evidence>
<dbReference type="Pfam" id="PF01725">
    <property type="entry name" value="Ham1p_like"/>
    <property type="match status" value="1"/>
</dbReference>